<evidence type="ECO:0000313" key="6">
    <source>
        <dbReference type="Proteomes" id="UP000001646"/>
    </source>
</evidence>
<name>H9G6W4_ANOCA</name>
<dbReference type="STRING" id="28377.ENSACAP00000002864"/>
<evidence type="ECO:0000256" key="2">
    <source>
        <dbReference type="ARBA" id="ARBA00023130"/>
    </source>
</evidence>
<reference evidence="5" key="3">
    <citation type="submission" date="2025-09" db="UniProtKB">
        <authorList>
            <consortium name="Ensembl"/>
        </authorList>
    </citation>
    <scope>IDENTIFICATION</scope>
</reference>
<dbReference type="InterPro" id="IPR013783">
    <property type="entry name" value="Ig-like_fold"/>
</dbReference>
<protein>
    <recommendedName>
        <fullName evidence="4">Ig-like domain-containing protein</fullName>
    </recommendedName>
</protein>
<dbReference type="GO" id="GO:0005576">
    <property type="term" value="C:extracellular region"/>
    <property type="evidence" value="ECO:0007669"/>
    <property type="project" value="UniProtKB-ARBA"/>
</dbReference>
<dbReference type="HOGENOM" id="CLU_077975_5_0_1"/>
<keyword evidence="2" id="KW-1064">Adaptive immunity</keyword>
<dbReference type="FunFam" id="2.60.40.10:FF:001878">
    <property type="entry name" value="Immunoglobulin heavy variable 1-4"/>
    <property type="match status" value="1"/>
</dbReference>
<dbReference type="PROSITE" id="PS50835">
    <property type="entry name" value="IG_LIKE"/>
    <property type="match status" value="1"/>
</dbReference>
<dbReference type="Ensembl" id="ENSACAT00000002935.3">
    <property type="protein sequence ID" value="ENSACAP00000002864.3"/>
    <property type="gene ID" value="ENSACAG00000002972.3"/>
</dbReference>
<reference evidence="5" key="1">
    <citation type="submission" date="2009-12" db="EMBL/GenBank/DDBJ databases">
        <title>The Genome Sequence of Anolis carolinensis (Green Anole Lizard).</title>
        <authorList>
            <consortium name="The Genome Sequencing Platform"/>
            <person name="Di Palma F."/>
            <person name="Alfoldi J."/>
            <person name="Heiman D."/>
            <person name="Young S."/>
            <person name="Grabherr M."/>
            <person name="Johnson J."/>
            <person name="Lander E.S."/>
            <person name="Lindblad-Toh K."/>
        </authorList>
    </citation>
    <scope>NUCLEOTIDE SEQUENCE [LARGE SCALE GENOMIC DNA]</scope>
    <source>
        <strain evidence="5">JBL SC #1</strain>
    </source>
</reference>
<feature type="domain" description="Ig-like" evidence="4">
    <location>
        <begin position="11"/>
        <end position="107"/>
    </location>
</feature>
<dbReference type="InterPro" id="IPR003599">
    <property type="entry name" value="Ig_sub"/>
</dbReference>
<evidence type="ECO:0000259" key="4">
    <source>
        <dbReference type="PROSITE" id="PS50835"/>
    </source>
</evidence>
<dbReference type="InterPro" id="IPR007110">
    <property type="entry name" value="Ig-like_dom"/>
</dbReference>
<dbReference type="eggNOG" id="ENOG502SRAN">
    <property type="taxonomic scope" value="Eukaryota"/>
</dbReference>
<keyword evidence="3" id="KW-1280">Immunoglobulin</keyword>
<proteinExistence type="predicted"/>
<dbReference type="GeneTree" id="ENSGT01150000287008"/>
<dbReference type="InterPro" id="IPR036179">
    <property type="entry name" value="Ig-like_dom_sf"/>
</dbReference>
<dbReference type="AlphaFoldDB" id="H9G6W4"/>
<dbReference type="InParanoid" id="H9G6W4"/>
<dbReference type="SMART" id="SM00409">
    <property type="entry name" value="IG"/>
    <property type="match status" value="1"/>
</dbReference>
<dbReference type="GO" id="GO:0016064">
    <property type="term" value="P:immunoglobulin mediated immune response"/>
    <property type="evidence" value="ECO:0000318"/>
    <property type="project" value="GO_Central"/>
</dbReference>
<dbReference type="SMART" id="SM00406">
    <property type="entry name" value="IGv"/>
    <property type="match status" value="1"/>
</dbReference>
<dbReference type="GO" id="GO:0003823">
    <property type="term" value="F:antigen binding"/>
    <property type="evidence" value="ECO:0000318"/>
    <property type="project" value="GO_Central"/>
</dbReference>
<accession>H9G6W4</accession>
<sequence length="130" mass="14616">MFLSISENVSSQITLTETGGGTKKPGETLQVTCIVSGFSLTDYSVLWIRQAPEKGLEWAGAIWTGGGNEYNSALQNRIKITRNTSKKQVLLELSNLKPEDTAMYYCTDTQQGNLFQRPWTQSPMTFWQKK</sequence>
<dbReference type="Pfam" id="PF07686">
    <property type="entry name" value="V-set"/>
    <property type="match status" value="1"/>
</dbReference>
<keyword evidence="6" id="KW-1185">Reference proteome</keyword>
<dbReference type="Gene3D" id="2.60.40.10">
    <property type="entry name" value="Immunoglobulins"/>
    <property type="match status" value="1"/>
</dbReference>
<dbReference type="SUPFAM" id="SSF48726">
    <property type="entry name" value="Immunoglobulin"/>
    <property type="match status" value="1"/>
</dbReference>
<dbReference type="PANTHER" id="PTHR23266">
    <property type="entry name" value="IMMUNOGLOBULIN HEAVY CHAIN"/>
    <property type="match status" value="1"/>
</dbReference>
<keyword evidence="1" id="KW-0391">Immunity</keyword>
<dbReference type="GO" id="GO:0019814">
    <property type="term" value="C:immunoglobulin complex"/>
    <property type="evidence" value="ECO:0007669"/>
    <property type="project" value="UniProtKB-KW"/>
</dbReference>
<organism evidence="5 6">
    <name type="scientific">Anolis carolinensis</name>
    <name type="common">Green anole</name>
    <name type="synonym">American chameleon</name>
    <dbReference type="NCBI Taxonomy" id="28377"/>
    <lineage>
        <taxon>Eukaryota</taxon>
        <taxon>Metazoa</taxon>
        <taxon>Chordata</taxon>
        <taxon>Craniata</taxon>
        <taxon>Vertebrata</taxon>
        <taxon>Euteleostomi</taxon>
        <taxon>Lepidosauria</taxon>
        <taxon>Squamata</taxon>
        <taxon>Bifurcata</taxon>
        <taxon>Unidentata</taxon>
        <taxon>Episquamata</taxon>
        <taxon>Toxicofera</taxon>
        <taxon>Iguania</taxon>
        <taxon>Dactyloidae</taxon>
        <taxon>Anolis</taxon>
    </lineage>
</organism>
<dbReference type="Proteomes" id="UP000001646">
    <property type="component" value="Unplaced"/>
</dbReference>
<dbReference type="InterPro" id="IPR013106">
    <property type="entry name" value="Ig_V-set"/>
</dbReference>
<dbReference type="Bgee" id="ENSACAG00000002972">
    <property type="expression patterns" value="Expressed in adrenal gland and 7 other cell types or tissues"/>
</dbReference>
<evidence type="ECO:0000256" key="3">
    <source>
        <dbReference type="ARBA" id="ARBA00043265"/>
    </source>
</evidence>
<evidence type="ECO:0000313" key="5">
    <source>
        <dbReference type="Ensembl" id="ENSACAP00000002864.3"/>
    </source>
</evidence>
<reference evidence="5" key="2">
    <citation type="submission" date="2025-08" db="UniProtKB">
        <authorList>
            <consortium name="Ensembl"/>
        </authorList>
    </citation>
    <scope>IDENTIFICATION</scope>
</reference>
<evidence type="ECO:0000256" key="1">
    <source>
        <dbReference type="ARBA" id="ARBA00022859"/>
    </source>
</evidence>
<dbReference type="InterPro" id="IPR050199">
    <property type="entry name" value="IgHV"/>
</dbReference>